<comment type="subunit">
    <text evidence="6">Monomer.</text>
</comment>
<dbReference type="InterPro" id="IPR022417">
    <property type="entry name" value="Porphobilin_deaminase_N"/>
</dbReference>
<dbReference type="Pfam" id="PF01379">
    <property type="entry name" value="Porphobil_deam"/>
    <property type="match status" value="1"/>
</dbReference>
<dbReference type="Proteomes" id="UP001209083">
    <property type="component" value="Chromosome"/>
</dbReference>
<comment type="cofactor">
    <cofactor evidence="6">
        <name>dipyrromethane</name>
        <dbReference type="ChEBI" id="CHEBI:60342"/>
    </cofactor>
    <text evidence="6">Binds 1 dipyrromethane group covalently.</text>
</comment>
<evidence type="ECO:0000256" key="3">
    <source>
        <dbReference type="ARBA" id="ARBA00022679"/>
    </source>
</evidence>
<sequence>MTTPVLRLGTRRSKLARTQSKLVGERLTAVTGIPVELVDIVTEGDVNRAPLVTMGGAGVFVSAVRDALLRGEVDFVVHSLKDLPTTPEPGIDLVAVPGREDPRDALIARDNLTLGELPVGSKVATGSPRRQVQLEALGFGIEVIGIRGNVGTRIEAVTSGAADAVVLANAGLRRLGETDRITEVIDPLQMLPAPGQGALAVECRAITATSTDQERFIAKALAELDDAESRACVIAERAVLSRAEAGCSAPLGALAEVVEGDAGLELSLAAVLADADGHLIRHSVQGRVVDARTLGEELADLLLERIDGNLPTTMSTKGA</sequence>
<evidence type="ECO:0000256" key="4">
    <source>
        <dbReference type="ARBA" id="ARBA00023244"/>
    </source>
</evidence>
<dbReference type="EMBL" id="CP090958">
    <property type="protein sequence ID" value="WGW10968.1"/>
    <property type="molecule type" value="Genomic_DNA"/>
</dbReference>
<dbReference type="PANTHER" id="PTHR11557:SF0">
    <property type="entry name" value="PORPHOBILINOGEN DEAMINASE"/>
    <property type="match status" value="1"/>
</dbReference>
<evidence type="ECO:0000256" key="1">
    <source>
        <dbReference type="ARBA" id="ARBA00002869"/>
    </source>
</evidence>
<keyword evidence="4 6" id="KW-0627">Porphyrin biosynthesis</keyword>
<dbReference type="PIRSF" id="PIRSF001438">
    <property type="entry name" value="4pyrrol_synth_OHMeBilane_synth"/>
    <property type="match status" value="1"/>
</dbReference>
<dbReference type="HAMAP" id="MF_00260">
    <property type="entry name" value="Porphobil_deam"/>
    <property type="match status" value="1"/>
</dbReference>
<comment type="similarity">
    <text evidence="2 6">Belongs to the HMBS family.</text>
</comment>
<dbReference type="Gene3D" id="3.30.160.40">
    <property type="entry name" value="Porphobilinogen deaminase, C-terminal domain"/>
    <property type="match status" value="1"/>
</dbReference>
<proteinExistence type="inferred from homology"/>
<evidence type="ECO:0000259" key="7">
    <source>
        <dbReference type="Pfam" id="PF01379"/>
    </source>
</evidence>
<comment type="function">
    <text evidence="1 6">Tetrapolymerization of the monopyrrole PBG into the hydroxymethylbilane pre-uroporphyrinogen in several discrete steps.</text>
</comment>
<dbReference type="SUPFAM" id="SSF53850">
    <property type="entry name" value="Periplasmic binding protein-like II"/>
    <property type="match status" value="1"/>
</dbReference>
<dbReference type="InterPro" id="IPR000860">
    <property type="entry name" value="HemC"/>
</dbReference>
<protein>
    <recommendedName>
        <fullName evidence="6">Porphobilinogen deaminase</fullName>
        <shortName evidence="6">PBG</shortName>
        <ecNumber evidence="6">2.5.1.61</ecNumber>
    </recommendedName>
    <alternativeName>
        <fullName evidence="6">Hydroxymethylbilane synthase</fullName>
        <shortName evidence="6">HMBS</shortName>
    </alternativeName>
    <alternativeName>
        <fullName evidence="6">Pre-uroporphyrinogen synthase</fullName>
    </alternativeName>
</protein>
<dbReference type="RefSeq" id="WP_349637750.1">
    <property type="nucleotide sequence ID" value="NZ_CP090958.1"/>
</dbReference>
<name>A0ABY8QPX9_9MICO</name>
<comment type="catalytic activity">
    <reaction evidence="5 6">
        <text>4 porphobilinogen + H2O = hydroxymethylbilane + 4 NH4(+)</text>
        <dbReference type="Rhea" id="RHEA:13185"/>
        <dbReference type="ChEBI" id="CHEBI:15377"/>
        <dbReference type="ChEBI" id="CHEBI:28938"/>
        <dbReference type="ChEBI" id="CHEBI:57845"/>
        <dbReference type="ChEBI" id="CHEBI:58126"/>
        <dbReference type="EC" id="2.5.1.61"/>
    </reaction>
</comment>
<evidence type="ECO:0000313" key="10">
    <source>
        <dbReference type="Proteomes" id="UP001209083"/>
    </source>
</evidence>
<evidence type="ECO:0000256" key="6">
    <source>
        <dbReference type="HAMAP-Rule" id="MF_00260"/>
    </source>
</evidence>
<dbReference type="Pfam" id="PF03900">
    <property type="entry name" value="Porphobil_deamC"/>
    <property type="match status" value="1"/>
</dbReference>
<evidence type="ECO:0000259" key="8">
    <source>
        <dbReference type="Pfam" id="PF03900"/>
    </source>
</evidence>
<feature type="domain" description="Porphobilinogen deaminase N-terminal" evidence="7">
    <location>
        <begin position="6"/>
        <end position="205"/>
    </location>
</feature>
<dbReference type="PRINTS" id="PR00151">
    <property type="entry name" value="PORPHBDMNASE"/>
</dbReference>
<comment type="miscellaneous">
    <text evidence="6">The porphobilinogen subunits are added to the dipyrromethane group.</text>
</comment>
<dbReference type="Gene3D" id="3.40.190.10">
    <property type="entry name" value="Periplasmic binding protein-like II"/>
    <property type="match status" value="2"/>
</dbReference>
<dbReference type="SUPFAM" id="SSF54782">
    <property type="entry name" value="Porphobilinogen deaminase (hydroxymethylbilane synthase), C-terminal domain"/>
    <property type="match status" value="1"/>
</dbReference>
<organism evidence="9 10">
    <name type="scientific">Saxibacter everestensis</name>
    <dbReference type="NCBI Taxonomy" id="2909229"/>
    <lineage>
        <taxon>Bacteria</taxon>
        <taxon>Bacillati</taxon>
        <taxon>Actinomycetota</taxon>
        <taxon>Actinomycetes</taxon>
        <taxon>Micrococcales</taxon>
        <taxon>Brevibacteriaceae</taxon>
        <taxon>Saxibacter</taxon>
    </lineage>
</organism>
<evidence type="ECO:0000313" key="9">
    <source>
        <dbReference type="EMBL" id="WGW10968.1"/>
    </source>
</evidence>
<dbReference type="PROSITE" id="PS00533">
    <property type="entry name" value="PORPHOBILINOGEN_DEAM"/>
    <property type="match status" value="1"/>
</dbReference>
<feature type="domain" description="Porphobilinogen deaminase C-terminal" evidence="8">
    <location>
        <begin position="231"/>
        <end position="303"/>
    </location>
</feature>
<evidence type="ECO:0000256" key="5">
    <source>
        <dbReference type="ARBA" id="ARBA00048169"/>
    </source>
</evidence>
<evidence type="ECO:0000256" key="2">
    <source>
        <dbReference type="ARBA" id="ARBA00005638"/>
    </source>
</evidence>
<keyword evidence="10" id="KW-1185">Reference proteome</keyword>
<keyword evidence="3 6" id="KW-0808">Transferase</keyword>
<dbReference type="InterPro" id="IPR022418">
    <property type="entry name" value="Porphobilinogen_deaminase_C"/>
</dbReference>
<dbReference type="NCBIfam" id="TIGR00212">
    <property type="entry name" value="hemC"/>
    <property type="match status" value="1"/>
</dbReference>
<dbReference type="InterPro" id="IPR036803">
    <property type="entry name" value="Porphobilinogen_deaminase_C_sf"/>
</dbReference>
<feature type="modified residue" description="S-(dipyrrolylmethanemethyl)cysteine" evidence="6">
    <location>
        <position position="247"/>
    </location>
</feature>
<dbReference type="PANTHER" id="PTHR11557">
    <property type="entry name" value="PORPHOBILINOGEN DEAMINASE"/>
    <property type="match status" value="1"/>
</dbReference>
<reference evidence="9 10" key="1">
    <citation type="submission" date="2023-05" db="EMBL/GenBank/DDBJ databases">
        <title>Lithophilousrod everest ZFBP1038 complete genpme.</title>
        <authorList>
            <person name="Tian M."/>
        </authorList>
    </citation>
    <scope>NUCLEOTIDE SEQUENCE [LARGE SCALE GENOMIC DNA]</scope>
    <source>
        <strain evidence="9 10">ZFBP1038</strain>
    </source>
</reference>
<dbReference type="EC" id="2.5.1.61" evidence="6"/>
<accession>A0ABY8QPX9</accession>
<dbReference type="GO" id="GO:0004418">
    <property type="term" value="F:hydroxymethylbilane synthase activity"/>
    <property type="evidence" value="ECO:0007669"/>
    <property type="project" value="UniProtKB-EC"/>
</dbReference>
<dbReference type="InterPro" id="IPR022419">
    <property type="entry name" value="Porphobilin_deaminase_cofac_BS"/>
</dbReference>
<gene>
    <name evidence="6 9" type="primary">hemC</name>
    <name evidence="9" type="ORF">LWF01_12740</name>
</gene>